<organism evidence="21 22">
    <name type="scientific">Lingula anatina</name>
    <name type="common">Brachiopod</name>
    <name type="synonym">Lingula unguis</name>
    <dbReference type="NCBI Taxonomy" id="7574"/>
    <lineage>
        <taxon>Eukaryota</taxon>
        <taxon>Metazoa</taxon>
        <taxon>Spiralia</taxon>
        <taxon>Lophotrochozoa</taxon>
        <taxon>Brachiopoda</taxon>
        <taxon>Linguliformea</taxon>
        <taxon>Lingulata</taxon>
        <taxon>Lingulida</taxon>
        <taxon>Linguloidea</taxon>
        <taxon>Lingulidae</taxon>
        <taxon>Lingula</taxon>
    </lineage>
</organism>
<keyword evidence="4" id="KW-0235">DNA replication</keyword>
<sequence length="510" mass="58018">MSLSHMDASKSNPVASHSGAISGTQQSYQLTANQQANKEFDGHNFPHSRELLKVFTQVFGLRNFRHNQLQAINATLLGKDCFILMPTGGGKSLCYQLPALLTPGVTVVISPLRSLIQDQVQKLCSLDVPAAHLSSDVTLAQSENIYHQLYLRDPGLKLLYVTPEKISQSEKLLSVFENLYRRKMLSRFVIDEAHCVSQWGHDFRPDYKKLKLLRQKYPGVPMLALTATATPRVRKDILYQLNMKAPKWFTQSFNRTNLKYSVQPKKGKSLMNEMINLIKTKFSKQSGIIYCLSRKECETVSSELQKAGITSQPYHAGLTDSERTLVQENWITDSYKVVCATIAFGMGIDKPDVRFVFHYSLPKSVEGYYQESGRAGRDGKLSTCILFYSYQDVNRMRRMIEMNSEGGYETKKVHLDNLYKMVHYCENVAECRRTLQLNYFGENFDRSQCTAMPGAMCDNCASRELFVKEDVTEDAKAIVQGVKEVTGKGGRFNNFTLLHFIEIFRGVWKK</sequence>
<dbReference type="NCBIfam" id="TIGR00614">
    <property type="entry name" value="recQ_fam"/>
    <property type="match status" value="1"/>
</dbReference>
<dbReference type="GO" id="GO:0005524">
    <property type="term" value="F:ATP binding"/>
    <property type="evidence" value="ECO:0007669"/>
    <property type="project" value="UniProtKB-KW"/>
</dbReference>
<dbReference type="InterPro" id="IPR001650">
    <property type="entry name" value="Helicase_C-like"/>
</dbReference>
<dbReference type="OrthoDB" id="10261556at2759"/>
<dbReference type="GO" id="GO:0009378">
    <property type="term" value="F:four-way junction helicase activity"/>
    <property type="evidence" value="ECO:0007669"/>
    <property type="project" value="TreeGrafter"/>
</dbReference>
<dbReference type="FunFam" id="3.40.50.300:FF:000340">
    <property type="entry name" value="Bloom syndrome, RecQ helicase"/>
    <property type="match status" value="1"/>
</dbReference>
<accession>A0A1S3HPL2</accession>
<dbReference type="GO" id="GO:0016887">
    <property type="term" value="F:ATP hydrolysis activity"/>
    <property type="evidence" value="ECO:0007669"/>
    <property type="project" value="RHEA"/>
</dbReference>
<dbReference type="InterPro" id="IPR032284">
    <property type="entry name" value="RecQ_Zn-bd"/>
</dbReference>
<evidence type="ECO:0000256" key="11">
    <source>
        <dbReference type="ARBA" id="ARBA00022840"/>
    </source>
</evidence>
<evidence type="ECO:0000256" key="5">
    <source>
        <dbReference type="ARBA" id="ARBA00022723"/>
    </source>
</evidence>
<keyword evidence="14" id="KW-0413">Isomerase</keyword>
<evidence type="ECO:0000313" key="22">
    <source>
        <dbReference type="RefSeq" id="XP_013387977.1"/>
    </source>
</evidence>
<evidence type="ECO:0000256" key="18">
    <source>
        <dbReference type="SAM" id="MobiDB-lite"/>
    </source>
</evidence>
<evidence type="ECO:0000256" key="12">
    <source>
        <dbReference type="ARBA" id="ARBA00023125"/>
    </source>
</evidence>
<keyword evidence="13" id="KW-0234">DNA repair</keyword>
<dbReference type="SMART" id="SM00490">
    <property type="entry name" value="HELICc"/>
    <property type="match status" value="1"/>
</dbReference>
<evidence type="ECO:0000256" key="4">
    <source>
        <dbReference type="ARBA" id="ARBA00022705"/>
    </source>
</evidence>
<dbReference type="KEGG" id="lak:106157039"/>
<evidence type="ECO:0000256" key="16">
    <source>
        <dbReference type="ARBA" id="ARBA00034617"/>
    </source>
</evidence>
<evidence type="ECO:0000256" key="8">
    <source>
        <dbReference type="ARBA" id="ARBA00022801"/>
    </source>
</evidence>
<dbReference type="Proteomes" id="UP000085678">
    <property type="component" value="Unplaced"/>
</dbReference>
<proteinExistence type="inferred from homology"/>
<keyword evidence="12" id="KW-0238">DNA-binding</keyword>
<comment type="catalytic activity">
    <reaction evidence="16 17">
        <text>Couples ATP hydrolysis with the unwinding of duplex DNA by translocating in the 3'-5' direction.</text>
        <dbReference type="EC" id="5.6.2.4"/>
    </reaction>
</comment>
<dbReference type="AlphaFoldDB" id="A0A1S3HPL2"/>
<evidence type="ECO:0000256" key="3">
    <source>
        <dbReference type="ARBA" id="ARBA00005446"/>
    </source>
</evidence>
<dbReference type="GeneID" id="106157039"/>
<dbReference type="PROSITE" id="PS51194">
    <property type="entry name" value="HELICASE_CTER"/>
    <property type="match status" value="1"/>
</dbReference>
<keyword evidence="11 17" id="KW-0067">ATP-binding</keyword>
<dbReference type="InterPro" id="IPR014001">
    <property type="entry name" value="Helicase_ATP-bd"/>
</dbReference>
<dbReference type="SMART" id="SM00487">
    <property type="entry name" value="DEXDc"/>
    <property type="match status" value="1"/>
</dbReference>
<dbReference type="Pfam" id="PF00270">
    <property type="entry name" value="DEAD"/>
    <property type="match status" value="1"/>
</dbReference>
<evidence type="ECO:0000256" key="17">
    <source>
        <dbReference type="RuleBase" id="RU364117"/>
    </source>
</evidence>
<evidence type="ECO:0000256" key="15">
    <source>
        <dbReference type="ARBA" id="ARBA00023242"/>
    </source>
</evidence>
<keyword evidence="6 17" id="KW-0547">Nucleotide-binding</keyword>
<dbReference type="GO" id="GO:0005737">
    <property type="term" value="C:cytoplasm"/>
    <property type="evidence" value="ECO:0007669"/>
    <property type="project" value="TreeGrafter"/>
</dbReference>
<feature type="domain" description="Helicase ATP-binding" evidence="19">
    <location>
        <begin position="72"/>
        <end position="247"/>
    </location>
</feature>
<gene>
    <name evidence="22" type="primary">LOC106157039</name>
</gene>
<dbReference type="STRING" id="7574.A0A1S3HPL2"/>
<dbReference type="PROSITE" id="PS51192">
    <property type="entry name" value="HELICASE_ATP_BIND_1"/>
    <property type="match status" value="1"/>
</dbReference>
<evidence type="ECO:0000256" key="13">
    <source>
        <dbReference type="ARBA" id="ARBA00023204"/>
    </source>
</evidence>
<protein>
    <recommendedName>
        <fullName evidence="17">ATP-dependent DNA helicase</fullName>
        <ecNumber evidence="17">5.6.2.4</ecNumber>
    </recommendedName>
</protein>
<dbReference type="GO" id="GO:0006260">
    <property type="term" value="P:DNA replication"/>
    <property type="evidence" value="ECO:0007669"/>
    <property type="project" value="UniProtKB-KW"/>
</dbReference>
<dbReference type="GO" id="GO:0000724">
    <property type="term" value="P:double-strand break repair via homologous recombination"/>
    <property type="evidence" value="ECO:0007669"/>
    <property type="project" value="TreeGrafter"/>
</dbReference>
<evidence type="ECO:0000313" key="21">
    <source>
        <dbReference type="Proteomes" id="UP000085678"/>
    </source>
</evidence>
<evidence type="ECO:0000256" key="1">
    <source>
        <dbReference type="ARBA" id="ARBA00001947"/>
    </source>
</evidence>
<dbReference type="InterPro" id="IPR036388">
    <property type="entry name" value="WH-like_DNA-bd_sf"/>
</dbReference>
<comment type="cofactor">
    <cofactor evidence="1">
        <name>Zn(2+)</name>
        <dbReference type="ChEBI" id="CHEBI:29105"/>
    </cofactor>
</comment>
<evidence type="ECO:0000259" key="19">
    <source>
        <dbReference type="PROSITE" id="PS51192"/>
    </source>
</evidence>
<evidence type="ECO:0000259" key="20">
    <source>
        <dbReference type="PROSITE" id="PS51194"/>
    </source>
</evidence>
<dbReference type="InterPro" id="IPR004589">
    <property type="entry name" value="DNA_helicase_ATP-dep_RecQ"/>
</dbReference>
<dbReference type="InterPro" id="IPR027417">
    <property type="entry name" value="P-loop_NTPase"/>
</dbReference>
<dbReference type="Pfam" id="PF00271">
    <property type="entry name" value="Helicase_C"/>
    <property type="match status" value="1"/>
</dbReference>
<evidence type="ECO:0000256" key="14">
    <source>
        <dbReference type="ARBA" id="ARBA00023235"/>
    </source>
</evidence>
<reference evidence="22" key="1">
    <citation type="submission" date="2025-08" db="UniProtKB">
        <authorList>
            <consortium name="RefSeq"/>
        </authorList>
    </citation>
    <scope>IDENTIFICATION</scope>
    <source>
        <tissue evidence="22">Gonads</tissue>
    </source>
</reference>
<dbReference type="InterPro" id="IPR002464">
    <property type="entry name" value="DNA/RNA_helicase_DEAH_CS"/>
</dbReference>
<dbReference type="GO" id="GO:0046872">
    <property type="term" value="F:metal ion binding"/>
    <property type="evidence" value="ECO:0007669"/>
    <property type="project" value="UniProtKB-KW"/>
</dbReference>
<keyword evidence="9 17" id="KW-0347">Helicase</keyword>
<keyword evidence="15 17" id="KW-0539">Nucleus</keyword>
<dbReference type="InterPro" id="IPR011545">
    <property type="entry name" value="DEAD/DEAH_box_helicase_dom"/>
</dbReference>
<dbReference type="GO" id="GO:0003677">
    <property type="term" value="F:DNA binding"/>
    <property type="evidence" value="ECO:0007669"/>
    <property type="project" value="UniProtKB-KW"/>
</dbReference>
<dbReference type="RefSeq" id="XP_013387977.1">
    <property type="nucleotide sequence ID" value="XM_013532523.1"/>
</dbReference>
<dbReference type="FunFam" id="3.40.50.300:FF:000537">
    <property type="entry name" value="Bloom syndrome RecQ-like helicase"/>
    <property type="match status" value="1"/>
</dbReference>
<keyword evidence="21" id="KW-1185">Reference proteome</keyword>
<dbReference type="GO" id="GO:0005634">
    <property type="term" value="C:nucleus"/>
    <property type="evidence" value="ECO:0007669"/>
    <property type="project" value="UniProtKB-SubCell"/>
</dbReference>
<evidence type="ECO:0000256" key="2">
    <source>
        <dbReference type="ARBA" id="ARBA00004123"/>
    </source>
</evidence>
<dbReference type="CDD" id="cd18794">
    <property type="entry name" value="SF2_C_RecQ"/>
    <property type="match status" value="1"/>
</dbReference>
<dbReference type="GO" id="GO:0005694">
    <property type="term" value="C:chromosome"/>
    <property type="evidence" value="ECO:0007669"/>
    <property type="project" value="TreeGrafter"/>
</dbReference>
<name>A0A1S3HPL2_LINAN</name>
<feature type="domain" description="Helicase C-terminal" evidence="20">
    <location>
        <begin position="270"/>
        <end position="419"/>
    </location>
</feature>
<evidence type="ECO:0000256" key="6">
    <source>
        <dbReference type="ARBA" id="ARBA00022741"/>
    </source>
</evidence>
<dbReference type="GO" id="GO:0043138">
    <property type="term" value="F:3'-5' DNA helicase activity"/>
    <property type="evidence" value="ECO:0007669"/>
    <property type="project" value="UniProtKB-EC"/>
</dbReference>
<dbReference type="SUPFAM" id="SSF52540">
    <property type="entry name" value="P-loop containing nucleoside triphosphate hydrolases"/>
    <property type="match status" value="1"/>
</dbReference>
<feature type="region of interest" description="Disordered" evidence="18">
    <location>
        <begin position="1"/>
        <end position="20"/>
    </location>
</feature>
<keyword evidence="8 17" id="KW-0378">Hydrolase</keyword>
<comment type="subcellular location">
    <subcellularLocation>
        <location evidence="2 17">Nucleus</location>
    </subcellularLocation>
</comment>
<dbReference type="EC" id="5.6.2.4" evidence="17"/>
<dbReference type="InParanoid" id="A0A1S3HPL2"/>
<dbReference type="Pfam" id="PF16124">
    <property type="entry name" value="RecQ_Zn_bind"/>
    <property type="match status" value="1"/>
</dbReference>
<dbReference type="Gene3D" id="3.40.50.300">
    <property type="entry name" value="P-loop containing nucleotide triphosphate hydrolases"/>
    <property type="match status" value="2"/>
</dbReference>
<evidence type="ECO:0000256" key="10">
    <source>
        <dbReference type="ARBA" id="ARBA00022833"/>
    </source>
</evidence>
<dbReference type="PROSITE" id="PS00690">
    <property type="entry name" value="DEAH_ATP_HELICASE"/>
    <property type="match status" value="1"/>
</dbReference>
<dbReference type="Gene3D" id="1.10.10.10">
    <property type="entry name" value="Winged helix-like DNA-binding domain superfamily/Winged helix DNA-binding domain"/>
    <property type="match status" value="1"/>
</dbReference>
<evidence type="ECO:0000256" key="7">
    <source>
        <dbReference type="ARBA" id="ARBA00022763"/>
    </source>
</evidence>
<comment type="catalytic activity">
    <reaction evidence="17">
        <text>ATP + H2O = ADP + phosphate + H(+)</text>
        <dbReference type="Rhea" id="RHEA:13065"/>
        <dbReference type="ChEBI" id="CHEBI:15377"/>
        <dbReference type="ChEBI" id="CHEBI:15378"/>
        <dbReference type="ChEBI" id="CHEBI:30616"/>
        <dbReference type="ChEBI" id="CHEBI:43474"/>
        <dbReference type="ChEBI" id="CHEBI:456216"/>
    </reaction>
</comment>
<dbReference type="PANTHER" id="PTHR13710:SF153">
    <property type="entry name" value="RECQ-LIKE DNA HELICASE BLM"/>
    <property type="match status" value="1"/>
</dbReference>
<dbReference type="PANTHER" id="PTHR13710">
    <property type="entry name" value="DNA HELICASE RECQ FAMILY MEMBER"/>
    <property type="match status" value="1"/>
</dbReference>
<keyword evidence="10" id="KW-0862">Zinc</keyword>
<evidence type="ECO:0000256" key="9">
    <source>
        <dbReference type="ARBA" id="ARBA00022806"/>
    </source>
</evidence>
<keyword evidence="7" id="KW-0227">DNA damage</keyword>
<comment type="similarity">
    <text evidence="3 17">Belongs to the helicase family. RecQ subfamily.</text>
</comment>
<keyword evidence="5" id="KW-0479">Metal-binding</keyword>